<dbReference type="Gene3D" id="1.20.120.1630">
    <property type="match status" value="1"/>
</dbReference>
<comment type="subcellular location">
    <subcellularLocation>
        <location evidence="1">Endomembrane system</location>
        <topology evidence="1">Multi-pass membrane protein</topology>
    </subcellularLocation>
</comment>
<dbReference type="Pfam" id="PF04191">
    <property type="entry name" value="PEMT"/>
    <property type="match status" value="1"/>
</dbReference>
<dbReference type="InterPro" id="IPR052527">
    <property type="entry name" value="Metal_cation-efflux_comp"/>
</dbReference>
<evidence type="ECO:0000256" key="3">
    <source>
        <dbReference type="ARBA" id="ARBA00022989"/>
    </source>
</evidence>
<evidence type="ECO:0000256" key="4">
    <source>
        <dbReference type="ARBA" id="ARBA00023136"/>
    </source>
</evidence>
<feature type="transmembrane region" description="Helical" evidence="5">
    <location>
        <begin position="7"/>
        <end position="31"/>
    </location>
</feature>
<protein>
    <recommendedName>
        <fullName evidence="8">Steroid 5-alpha reductase C-terminal domain-containing protein</fullName>
    </recommendedName>
</protein>
<dbReference type="AlphaFoldDB" id="A0A0S8FNS5"/>
<dbReference type="STRING" id="1703779.AMJ83_11045"/>
<dbReference type="EMBL" id="LJUJ01000039">
    <property type="protein sequence ID" value="KPK62392.1"/>
    <property type="molecule type" value="Genomic_DNA"/>
</dbReference>
<accession>A0A0S8FNS5</accession>
<dbReference type="PANTHER" id="PTHR43847:SF1">
    <property type="entry name" value="BLL3993 PROTEIN"/>
    <property type="match status" value="1"/>
</dbReference>
<dbReference type="Proteomes" id="UP000051373">
    <property type="component" value="Unassembled WGS sequence"/>
</dbReference>
<evidence type="ECO:0000313" key="7">
    <source>
        <dbReference type="Proteomes" id="UP000051373"/>
    </source>
</evidence>
<sequence length="169" mass="19393">MKEWRKYVLSCIWVPLLVVQIILVLICGISNEAGLEVVLYLGWVIWAISVVLGWMPIFVLKKRGGVKKGKSYVHTTTLVKTGIYSIVRHPQYTAGILFSLALILISQSMLIAAIGAIVIPLLYIDILMADKHEVEKFGDEYRHYMRKVPRTNFILGIVRLLRRRREQTK</sequence>
<evidence type="ECO:0000313" key="6">
    <source>
        <dbReference type="EMBL" id="KPK62392.1"/>
    </source>
</evidence>
<dbReference type="GO" id="GO:0012505">
    <property type="term" value="C:endomembrane system"/>
    <property type="evidence" value="ECO:0007669"/>
    <property type="project" value="UniProtKB-SubCell"/>
</dbReference>
<name>A0A0S8FNS5_UNCW3</name>
<dbReference type="InterPro" id="IPR007318">
    <property type="entry name" value="Phopholipid_MeTrfase"/>
</dbReference>
<comment type="caution">
    <text evidence="6">The sequence shown here is derived from an EMBL/GenBank/DDBJ whole genome shotgun (WGS) entry which is preliminary data.</text>
</comment>
<evidence type="ECO:0008006" key="8">
    <source>
        <dbReference type="Google" id="ProtNLM"/>
    </source>
</evidence>
<dbReference type="PANTHER" id="PTHR43847">
    <property type="entry name" value="BLL3993 PROTEIN"/>
    <property type="match status" value="1"/>
</dbReference>
<keyword evidence="3 5" id="KW-1133">Transmembrane helix</keyword>
<evidence type="ECO:0000256" key="2">
    <source>
        <dbReference type="ARBA" id="ARBA00022692"/>
    </source>
</evidence>
<keyword evidence="2 5" id="KW-0812">Transmembrane</keyword>
<evidence type="ECO:0000256" key="5">
    <source>
        <dbReference type="SAM" id="Phobius"/>
    </source>
</evidence>
<gene>
    <name evidence="6" type="ORF">AMJ83_11045</name>
</gene>
<keyword evidence="4 5" id="KW-0472">Membrane</keyword>
<feature type="transmembrane region" description="Helical" evidence="5">
    <location>
        <begin position="96"/>
        <end position="124"/>
    </location>
</feature>
<organism evidence="6 7">
    <name type="scientific">candidate division WOR_3 bacterium SM23_42</name>
    <dbReference type="NCBI Taxonomy" id="1703779"/>
    <lineage>
        <taxon>Bacteria</taxon>
        <taxon>Bacteria division WOR-3</taxon>
    </lineage>
</organism>
<evidence type="ECO:0000256" key="1">
    <source>
        <dbReference type="ARBA" id="ARBA00004127"/>
    </source>
</evidence>
<proteinExistence type="predicted"/>
<feature type="transmembrane region" description="Helical" evidence="5">
    <location>
        <begin position="37"/>
        <end position="60"/>
    </location>
</feature>
<reference evidence="6 7" key="1">
    <citation type="journal article" date="2015" name="Microbiome">
        <title>Genomic resolution of linkages in carbon, nitrogen, and sulfur cycling among widespread estuary sediment bacteria.</title>
        <authorList>
            <person name="Baker B.J."/>
            <person name="Lazar C.S."/>
            <person name="Teske A.P."/>
            <person name="Dick G.J."/>
        </authorList>
    </citation>
    <scope>NUCLEOTIDE SEQUENCE [LARGE SCALE GENOMIC DNA]</scope>
    <source>
        <strain evidence="6">SM23_42</strain>
    </source>
</reference>